<keyword evidence="4" id="KW-0808">Transferase</keyword>
<sequence length="360" mass="38157">MMAFFTDRFGNAASRHHALGCDAATAVETARQQVAQVIGADPREIIWTSGATESDNLALQGVMRSSAYRKRHIVTVATEHRAILDTCEILEAQGVHVTYLGVGTDGRLDLDQLVDAITDQTLLVSIMHANNETGVMHPIARIGSLCKERGVLFHTDATQSFAKTPIDVQSMGIDLLSASAHKINGPKGVGLLYVRRKEPRVRCEALIHGGGHERRMRSGTLNVPGIVGMGVAATLPADDGVGALRDRLESALVSGLDGVEVNGHRAERLANTTSLSFKDVDGAQLMKRLPEVAVSSSSACTSALLQPSYVLGAMGLPEERLRGSVRFSLGRGNTAAEIDAAAAGVIETVQSLRASAVAHE</sequence>
<dbReference type="Gene3D" id="3.90.1150.10">
    <property type="entry name" value="Aspartate Aminotransferase, domain 1"/>
    <property type="match status" value="1"/>
</dbReference>
<dbReference type="AlphaFoldDB" id="A0A381N5E6"/>
<evidence type="ECO:0000256" key="3">
    <source>
        <dbReference type="ARBA" id="ARBA00012239"/>
    </source>
</evidence>
<evidence type="ECO:0000256" key="6">
    <source>
        <dbReference type="ARBA" id="ARBA00022898"/>
    </source>
</evidence>
<dbReference type="InterPro" id="IPR020578">
    <property type="entry name" value="Aminotrans_V_PyrdxlP_BS"/>
</dbReference>
<comment type="similarity">
    <text evidence="2">Belongs to the class-V pyridoxal-phosphate-dependent aminotransferase family. NifS/IscS subfamily.</text>
</comment>
<dbReference type="InterPro" id="IPR015422">
    <property type="entry name" value="PyrdxlP-dep_Trfase_small"/>
</dbReference>
<evidence type="ECO:0000256" key="7">
    <source>
        <dbReference type="ARBA" id="ARBA00023004"/>
    </source>
</evidence>
<dbReference type="Gene3D" id="3.40.640.10">
    <property type="entry name" value="Type I PLP-dependent aspartate aminotransferase-like (Major domain)"/>
    <property type="match status" value="1"/>
</dbReference>
<dbReference type="GO" id="GO:0051536">
    <property type="term" value="F:iron-sulfur cluster binding"/>
    <property type="evidence" value="ECO:0007669"/>
    <property type="project" value="UniProtKB-KW"/>
</dbReference>
<dbReference type="EC" id="2.8.1.7" evidence="3"/>
<dbReference type="InterPro" id="IPR016454">
    <property type="entry name" value="Cysteine_dSase"/>
</dbReference>
<dbReference type="PIRSF" id="PIRSF005572">
    <property type="entry name" value="NifS"/>
    <property type="match status" value="1"/>
</dbReference>
<dbReference type="EMBL" id="UINC01000137">
    <property type="protein sequence ID" value="SUZ49826.1"/>
    <property type="molecule type" value="Genomic_DNA"/>
</dbReference>
<evidence type="ECO:0000313" key="10">
    <source>
        <dbReference type="EMBL" id="SUZ49826.1"/>
    </source>
</evidence>
<accession>A0A381N5E6</accession>
<keyword evidence="7" id="KW-0408">Iron</keyword>
<dbReference type="PANTHER" id="PTHR11601:SF34">
    <property type="entry name" value="CYSTEINE DESULFURASE"/>
    <property type="match status" value="1"/>
</dbReference>
<dbReference type="InterPro" id="IPR000192">
    <property type="entry name" value="Aminotrans_V_dom"/>
</dbReference>
<evidence type="ECO:0000256" key="2">
    <source>
        <dbReference type="ARBA" id="ARBA00006490"/>
    </source>
</evidence>
<dbReference type="PROSITE" id="PS00595">
    <property type="entry name" value="AA_TRANSFER_CLASS_5"/>
    <property type="match status" value="1"/>
</dbReference>
<organism evidence="10">
    <name type="scientific">marine metagenome</name>
    <dbReference type="NCBI Taxonomy" id="408172"/>
    <lineage>
        <taxon>unclassified sequences</taxon>
        <taxon>metagenomes</taxon>
        <taxon>ecological metagenomes</taxon>
    </lineage>
</organism>
<evidence type="ECO:0000256" key="4">
    <source>
        <dbReference type="ARBA" id="ARBA00022679"/>
    </source>
</evidence>
<evidence type="ECO:0000256" key="5">
    <source>
        <dbReference type="ARBA" id="ARBA00022723"/>
    </source>
</evidence>
<protein>
    <recommendedName>
        <fullName evidence="3">cysteine desulfurase</fullName>
        <ecNumber evidence="3">2.8.1.7</ecNumber>
    </recommendedName>
</protein>
<name>A0A381N5E6_9ZZZZ</name>
<reference evidence="10" key="1">
    <citation type="submission" date="2018-05" db="EMBL/GenBank/DDBJ databases">
        <authorList>
            <person name="Lanie J.A."/>
            <person name="Ng W.-L."/>
            <person name="Kazmierczak K.M."/>
            <person name="Andrzejewski T.M."/>
            <person name="Davidsen T.M."/>
            <person name="Wayne K.J."/>
            <person name="Tettelin H."/>
            <person name="Glass J.I."/>
            <person name="Rusch D."/>
            <person name="Podicherti R."/>
            <person name="Tsui H.-C.T."/>
            <person name="Winkler M.E."/>
        </authorList>
    </citation>
    <scope>NUCLEOTIDE SEQUENCE</scope>
</reference>
<dbReference type="InterPro" id="IPR015424">
    <property type="entry name" value="PyrdxlP-dep_Trfase"/>
</dbReference>
<keyword evidence="6" id="KW-0663">Pyridoxal phosphate</keyword>
<keyword evidence="8" id="KW-0411">Iron-sulfur</keyword>
<keyword evidence="5" id="KW-0479">Metal-binding</keyword>
<dbReference type="InterPro" id="IPR015421">
    <property type="entry name" value="PyrdxlP-dep_Trfase_major"/>
</dbReference>
<dbReference type="GO" id="GO:0031071">
    <property type="term" value="F:cysteine desulfurase activity"/>
    <property type="evidence" value="ECO:0007669"/>
    <property type="project" value="UniProtKB-EC"/>
</dbReference>
<gene>
    <name evidence="10" type="ORF">METZ01_LOCUS2680</name>
</gene>
<comment type="cofactor">
    <cofactor evidence="1">
        <name>pyridoxal 5'-phosphate</name>
        <dbReference type="ChEBI" id="CHEBI:597326"/>
    </cofactor>
</comment>
<dbReference type="SUPFAM" id="SSF53383">
    <property type="entry name" value="PLP-dependent transferases"/>
    <property type="match status" value="1"/>
</dbReference>
<dbReference type="Pfam" id="PF00266">
    <property type="entry name" value="Aminotran_5"/>
    <property type="match status" value="1"/>
</dbReference>
<evidence type="ECO:0000256" key="1">
    <source>
        <dbReference type="ARBA" id="ARBA00001933"/>
    </source>
</evidence>
<dbReference type="GO" id="GO:0046872">
    <property type="term" value="F:metal ion binding"/>
    <property type="evidence" value="ECO:0007669"/>
    <property type="project" value="UniProtKB-KW"/>
</dbReference>
<evidence type="ECO:0000256" key="8">
    <source>
        <dbReference type="ARBA" id="ARBA00023014"/>
    </source>
</evidence>
<evidence type="ECO:0000259" key="9">
    <source>
        <dbReference type="Pfam" id="PF00266"/>
    </source>
</evidence>
<proteinExistence type="inferred from homology"/>
<dbReference type="FunFam" id="3.40.640.10:FF:000003">
    <property type="entry name" value="Cysteine desulfurase IscS"/>
    <property type="match status" value="1"/>
</dbReference>
<dbReference type="PANTHER" id="PTHR11601">
    <property type="entry name" value="CYSTEINE DESULFURYLASE FAMILY MEMBER"/>
    <property type="match status" value="1"/>
</dbReference>
<feature type="domain" description="Aminotransferase class V" evidence="9">
    <location>
        <begin position="1"/>
        <end position="340"/>
    </location>
</feature>